<gene>
    <name evidence="2" type="ORF">H4W30_007478</name>
</gene>
<comment type="caution">
    <text evidence="2">The sequence shown here is derived from an EMBL/GenBank/DDBJ whole genome shotgun (WGS) entry which is preliminary data.</text>
</comment>
<evidence type="ECO:0000256" key="1">
    <source>
        <dbReference type="SAM" id="MobiDB-lite"/>
    </source>
</evidence>
<feature type="compositionally biased region" description="Basic residues" evidence="1">
    <location>
        <begin position="108"/>
        <end position="120"/>
    </location>
</feature>
<sequence>MTPDEARAVLIRDAAGLLRCSPDAAAPFVAEIAARDSGGMPAFAIRAWMFSNLKPGHPAARPDFVDTVLKRLHAPNESVTPRDLAILDICRDPARSSRSAGASPPGRTRCRGAHRRRRTG</sequence>
<feature type="compositionally biased region" description="Low complexity" evidence="1">
    <location>
        <begin position="96"/>
        <end position="107"/>
    </location>
</feature>
<dbReference type="EMBL" id="JADBEJ010000006">
    <property type="protein sequence ID" value="MBE1580397.1"/>
    <property type="molecule type" value="Genomic_DNA"/>
</dbReference>
<keyword evidence="3" id="KW-1185">Reference proteome</keyword>
<accession>A0ABR9LIN1</accession>
<organism evidence="2 3">
    <name type="scientific">Amycolatopsis roodepoortensis</name>
    <dbReference type="NCBI Taxonomy" id="700274"/>
    <lineage>
        <taxon>Bacteria</taxon>
        <taxon>Bacillati</taxon>
        <taxon>Actinomycetota</taxon>
        <taxon>Actinomycetes</taxon>
        <taxon>Pseudonocardiales</taxon>
        <taxon>Pseudonocardiaceae</taxon>
        <taxon>Amycolatopsis</taxon>
    </lineage>
</organism>
<proteinExistence type="predicted"/>
<protein>
    <submittedName>
        <fullName evidence="2">Uncharacterized protein</fullName>
    </submittedName>
</protein>
<name>A0ABR9LIN1_9PSEU</name>
<dbReference type="Proteomes" id="UP000656548">
    <property type="component" value="Unassembled WGS sequence"/>
</dbReference>
<evidence type="ECO:0000313" key="2">
    <source>
        <dbReference type="EMBL" id="MBE1580397.1"/>
    </source>
</evidence>
<evidence type="ECO:0000313" key="3">
    <source>
        <dbReference type="Proteomes" id="UP000656548"/>
    </source>
</evidence>
<feature type="region of interest" description="Disordered" evidence="1">
    <location>
        <begin position="94"/>
        <end position="120"/>
    </location>
</feature>
<reference evidence="2 3" key="1">
    <citation type="submission" date="2020-10" db="EMBL/GenBank/DDBJ databases">
        <title>Sequencing the genomes of 1000 actinobacteria strains.</title>
        <authorList>
            <person name="Klenk H.-P."/>
        </authorList>
    </citation>
    <scope>NUCLEOTIDE SEQUENCE [LARGE SCALE GENOMIC DNA]</scope>
    <source>
        <strain evidence="2 3">DSM 46661</strain>
    </source>
</reference>